<dbReference type="EMBL" id="JBHUDE010000018">
    <property type="protein sequence ID" value="MFD1606989.1"/>
    <property type="molecule type" value="Genomic_DNA"/>
</dbReference>
<dbReference type="Gene3D" id="2.40.33.20">
    <property type="entry name" value="PK beta-barrel domain-like"/>
    <property type="match status" value="1"/>
</dbReference>
<dbReference type="Pfam" id="PF03473">
    <property type="entry name" value="MOSC"/>
    <property type="match status" value="1"/>
</dbReference>
<protein>
    <submittedName>
        <fullName evidence="2">MOSC domain-containing protein</fullName>
    </submittedName>
</protein>
<dbReference type="PANTHER" id="PTHR30212">
    <property type="entry name" value="PROTEIN YIIM"/>
    <property type="match status" value="1"/>
</dbReference>
<keyword evidence="3" id="KW-1185">Reference proteome</keyword>
<dbReference type="Proteomes" id="UP001597221">
    <property type="component" value="Unassembled WGS sequence"/>
</dbReference>
<dbReference type="PROSITE" id="PS51340">
    <property type="entry name" value="MOSC"/>
    <property type="match status" value="1"/>
</dbReference>
<reference evidence="3" key="1">
    <citation type="journal article" date="2019" name="Int. J. Syst. Evol. Microbiol.">
        <title>The Global Catalogue of Microorganisms (GCM) 10K type strain sequencing project: providing services to taxonomists for standard genome sequencing and annotation.</title>
        <authorList>
            <consortium name="The Broad Institute Genomics Platform"/>
            <consortium name="The Broad Institute Genome Sequencing Center for Infectious Disease"/>
            <person name="Wu L."/>
            <person name="Ma J."/>
        </authorList>
    </citation>
    <scope>NUCLEOTIDE SEQUENCE [LARGE SCALE GENOMIC DNA]</scope>
    <source>
        <strain evidence="3">CGMCC 1.12376</strain>
    </source>
</reference>
<feature type="domain" description="MOSC" evidence="1">
    <location>
        <begin position="39"/>
        <end position="174"/>
    </location>
</feature>
<comment type="caution">
    <text evidence="2">The sequence shown here is derived from an EMBL/GenBank/DDBJ whole genome shotgun (WGS) entry which is preliminary data.</text>
</comment>
<organism evidence="2 3">
    <name type="scientific">Oceanobacillus luteolus</name>
    <dbReference type="NCBI Taxonomy" id="1274358"/>
    <lineage>
        <taxon>Bacteria</taxon>
        <taxon>Bacillati</taxon>
        <taxon>Bacillota</taxon>
        <taxon>Bacilli</taxon>
        <taxon>Bacillales</taxon>
        <taxon>Bacillaceae</taxon>
        <taxon>Oceanobacillus</taxon>
    </lineage>
</organism>
<dbReference type="InterPro" id="IPR052353">
    <property type="entry name" value="Benzoxazolinone_Detox_Enz"/>
</dbReference>
<evidence type="ECO:0000313" key="2">
    <source>
        <dbReference type="EMBL" id="MFD1606989.1"/>
    </source>
</evidence>
<evidence type="ECO:0000259" key="1">
    <source>
        <dbReference type="PROSITE" id="PS51340"/>
    </source>
</evidence>
<name>A0ABW4HN11_9BACI</name>
<evidence type="ECO:0000313" key="3">
    <source>
        <dbReference type="Proteomes" id="UP001597221"/>
    </source>
</evidence>
<dbReference type="InterPro" id="IPR005302">
    <property type="entry name" value="MoCF_Sase_C"/>
</dbReference>
<dbReference type="RefSeq" id="WP_251511736.1">
    <property type="nucleotide sequence ID" value="NZ_JAMBON010000003.1"/>
</dbReference>
<accession>A0ABW4HN11</accession>
<dbReference type="Pfam" id="PF03475">
    <property type="entry name" value="YiiM_3-alpha"/>
    <property type="match status" value="1"/>
</dbReference>
<dbReference type="SUPFAM" id="SSF50800">
    <property type="entry name" value="PK beta-barrel domain-like"/>
    <property type="match status" value="1"/>
</dbReference>
<dbReference type="PANTHER" id="PTHR30212:SF2">
    <property type="entry name" value="PROTEIN YIIM"/>
    <property type="match status" value="1"/>
</dbReference>
<dbReference type="InterPro" id="IPR005163">
    <property type="entry name" value="Tri_helical_YiiM-like"/>
</dbReference>
<proteinExistence type="predicted"/>
<dbReference type="InterPro" id="IPR011037">
    <property type="entry name" value="Pyrv_Knase-like_insert_dom_sf"/>
</dbReference>
<sequence>MEEHEPHLHKLFIGKVKQAGKENAKHPLERKWESGMFKNEATGEVWLSETGLVGDEVADKKNHGGPEKAIFCYPIKHYTFWQEKYEREDITMGGMGENFVVLEMDEFSVCIGDTYEVGDAVIQVSQPRQPCWKPARRFDILDLALQIQNTGRTGWYFRVLKEGYVKADSPIHLIERPYPQWSIQAANEVMHFHKDDLLMADELASCELLAESWVRRLKKRLRGQESAIDDRVFGPNKE</sequence>
<gene>
    <name evidence="2" type="ORF">ACFSBH_04910</name>
</gene>